<dbReference type="Pfam" id="PF02310">
    <property type="entry name" value="B12-binding"/>
    <property type="match status" value="1"/>
</dbReference>
<name>A0A6N7IM74_9FIRM</name>
<dbReference type="Proteomes" id="UP000441717">
    <property type="component" value="Unassembled WGS sequence"/>
</dbReference>
<dbReference type="SFLD" id="SFLDS00029">
    <property type="entry name" value="Radical_SAM"/>
    <property type="match status" value="1"/>
</dbReference>
<dbReference type="InterPro" id="IPR058240">
    <property type="entry name" value="rSAM_sf"/>
</dbReference>
<dbReference type="GO" id="GO:0005829">
    <property type="term" value="C:cytosol"/>
    <property type="evidence" value="ECO:0007669"/>
    <property type="project" value="TreeGrafter"/>
</dbReference>
<proteinExistence type="predicted"/>
<evidence type="ECO:0000256" key="3">
    <source>
        <dbReference type="ARBA" id="ARBA00022679"/>
    </source>
</evidence>
<dbReference type="OrthoDB" id="9801659at2"/>
<dbReference type="SFLD" id="SFLDG01123">
    <property type="entry name" value="methyltransferase_(Class_B)"/>
    <property type="match status" value="1"/>
</dbReference>
<keyword evidence="4" id="KW-0949">S-adenosyl-L-methionine</keyword>
<dbReference type="InterPro" id="IPR006638">
    <property type="entry name" value="Elp3/MiaA/NifB-like_rSAM"/>
</dbReference>
<keyword evidence="5" id="KW-0479">Metal-binding</keyword>
<evidence type="ECO:0000256" key="4">
    <source>
        <dbReference type="ARBA" id="ARBA00022691"/>
    </source>
</evidence>
<comment type="cofactor">
    <cofactor evidence="1">
        <name>[4Fe-4S] cluster</name>
        <dbReference type="ChEBI" id="CHEBI:49883"/>
    </cofactor>
</comment>
<dbReference type="Gene3D" id="3.30.750.210">
    <property type="match status" value="1"/>
</dbReference>
<keyword evidence="3" id="KW-0808">Transferase</keyword>
<dbReference type="EMBL" id="WHYR01000004">
    <property type="protein sequence ID" value="MQL51080.1"/>
    <property type="molecule type" value="Genomic_DNA"/>
</dbReference>
<evidence type="ECO:0000259" key="9">
    <source>
        <dbReference type="PROSITE" id="PS51918"/>
    </source>
</evidence>
<evidence type="ECO:0000313" key="11">
    <source>
        <dbReference type="Proteomes" id="UP000441717"/>
    </source>
</evidence>
<dbReference type="PROSITE" id="PS51332">
    <property type="entry name" value="B12_BINDING"/>
    <property type="match status" value="1"/>
</dbReference>
<evidence type="ECO:0000313" key="10">
    <source>
        <dbReference type="EMBL" id="MQL51080.1"/>
    </source>
</evidence>
<sequence length="463" mass="52009">MRVLLIQPRPGAGAGYKSLIAVEPLGLEIVGAALQDHTVRLLDMLAEKNIAAAVQEFRPRAVGISCSFTVDVQQTLNVAREVKAAGKGVFIFVGGHHASLSPEDFCHPAVDAVVVGEGETTVPELMAALEGGGDLHTIPGLVLNTGEGQFFTGERPLLKVLDDVPPADRSLTAPYRRHYYLGLRRPFVTLETARGCPHRCNFCSIWRFYRGRVRFMSPERVAEEVQSLPPGDVLFTDDNFLADVRRAERIAALLKGRGVPRRRYIIQARSDTIVKHPDVLRQWKEIGLDQVFIGFEKIDQSGMEHVNKQNSVENNEKALHFLKSIGVGVYASFIVDPDFTIPDFKKLIDYVKRLKIAQPQFSILTPLPGTELFAKLKDRLTTTNYEFFDLLHAVLPTQMPLKDFYREFAELYRRAYLRPGHVINTMKWFVHRLLTGQLSLEHLKNLVAGVRLTASPFAYLKKV</sequence>
<dbReference type="GO" id="GO:0003824">
    <property type="term" value="F:catalytic activity"/>
    <property type="evidence" value="ECO:0007669"/>
    <property type="project" value="InterPro"/>
</dbReference>
<feature type="domain" description="B12-binding" evidence="8">
    <location>
        <begin position="10"/>
        <end position="136"/>
    </location>
</feature>
<evidence type="ECO:0000256" key="5">
    <source>
        <dbReference type="ARBA" id="ARBA00022723"/>
    </source>
</evidence>
<dbReference type="CDD" id="cd01335">
    <property type="entry name" value="Radical_SAM"/>
    <property type="match status" value="1"/>
</dbReference>
<dbReference type="RefSeq" id="WP_152945005.1">
    <property type="nucleotide sequence ID" value="NZ_WHYR01000004.1"/>
</dbReference>
<organism evidence="10 11">
    <name type="scientific">Desulfofundulus thermobenzoicus</name>
    <dbReference type="NCBI Taxonomy" id="29376"/>
    <lineage>
        <taxon>Bacteria</taxon>
        <taxon>Bacillati</taxon>
        <taxon>Bacillota</taxon>
        <taxon>Clostridia</taxon>
        <taxon>Eubacteriales</taxon>
        <taxon>Peptococcaceae</taxon>
        <taxon>Desulfofundulus</taxon>
    </lineage>
</organism>
<dbReference type="InterPro" id="IPR006158">
    <property type="entry name" value="Cobalamin-bd"/>
</dbReference>
<dbReference type="InterPro" id="IPR036724">
    <property type="entry name" value="Cobalamin-bd_sf"/>
</dbReference>
<dbReference type="InterPro" id="IPR007197">
    <property type="entry name" value="rSAM"/>
</dbReference>
<evidence type="ECO:0000259" key="8">
    <source>
        <dbReference type="PROSITE" id="PS51332"/>
    </source>
</evidence>
<dbReference type="SMART" id="SM00729">
    <property type="entry name" value="Elp3"/>
    <property type="match status" value="1"/>
</dbReference>
<dbReference type="PANTHER" id="PTHR43409:SF7">
    <property type="entry name" value="BLL1977 PROTEIN"/>
    <property type="match status" value="1"/>
</dbReference>
<dbReference type="PROSITE" id="PS51918">
    <property type="entry name" value="RADICAL_SAM"/>
    <property type="match status" value="1"/>
</dbReference>
<dbReference type="InterPro" id="IPR051198">
    <property type="entry name" value="BchE-like"/>
</dbReference>
<comment type="caution">
    <text evidence="10">The sequence shown here is derived from an EMBL/GenBank/DDBJ whole genome shotgun (WGS) entry which is preliminary data.</text>
</comment>
<dbReference type="SFLD" id="SFLDG01082">
    <property type="entry name" value="B12-binding_domain_containing"/>
    <property type="match status" value="1"/>
</dbReference>
<dbReference type="Gene3D" id="3.40.50.280">
    <property type="entry name" value="Cobalamin-binding domain"/>
    <property type="match status" value="1"/>
</dbReference>
<gene>
    <name evidence="10" type="ORF">GFC01_02095</name>
</gene>
<keyword evidence="11" id="KW-1185">Reference proteome</keyword>
<reference evidence="10 11" key="1">
    <citation type="submission" date="2019-10" db="EMBL/GenBank/DDBJ databases">
        <title>Comparative genomics of sulfur disproportionating microorganisms.</title>
        <authorList>
            <person name="Ward L.M."/>
            <person name="Bertran E."/>
            <person name="Johnston D."/>
        </authorList>
    </citation>
    <scope>NUCLEOTIDE SEQUENCE [LARGE SCALE GENOMIC DNA]</scope>
    <source>
        <strain evidence="10 11">DSM 14055</strain>
    </source>
</reference>
<evidence type="ECO:0000256" key="2">
    <source>
        <dbReference type="ARBA" id="ARBA00022603"/>
    </source>
</evidence>
<dbReference type="GO" id="GO:0031419">
    <property type="term" value="F:cobalamin binding"/>
    <property type="evidence" value="ECO:0007669"/>
    <property type="project" value="InterPro"/>
</dbReference>
<feature type="domain" description="Radical SAM core" evidence="9">
    <location>
        <begin position="182"/>
        <end position="398"/>
    </location>
</feature>
<dbReference type="Pfam" id="PF04055">
    <property type="entry name" value="Radical_SAM"/>
    <property type="match status" value="1"/>
</dbReference>
<protein>
    <submittedName>
        <fullName evidence="10">Radical SAM protein</fullName>
    </submittedName>
</protein>
<evidence type="ECO:0000256" key="6">
    <source>
        <dbReference type="ARBA" id="ARBA00023004"/>
    </source>
</evidence>
<keyword evidence="6" id="KW-0408">Iron</keyword>
<dbReference type="Gene3D" id="3.30.750.200">
    <property type="match status" value="1"/>
</dbReference>
<keyword evidence="2" id="KW-0489">Methyltransferase</keyword>
<accession>A0A6N7IM74</accession>
<dbReference type="GO" id="GO:0046872">
    <property type="term" value="F:metal ion binding"/>
    <property type="evidence" value="ECO:0007669"/>
    <property type="project" value="UniProtKB-KW"/>
</dbReference>
<dbReference type="CDD" id="cd02068">
    <property type="entry name" value="radical_SAM_B12_BD"/>
    <property type="match status" value="1"/>
</dbReference>
<dbReference type="SUPFAM" id="SSF52242">
    <property type="entry name" value="Cobalamin (vitamin B12)-binding domain"/>
    <property type="match status" value="1"/>
</dbReference>
<dbReference type="InterPro" id="IPR034466">
    <property type="entry name" value="Methyltransferase_Class_B"/>
</dbReference>
<dbReference type="SUPFAM" id="SSF102114">
    <property type="entry name" value="Radical SAM enzymes"/>
    <property type="match status" value="1"/>
</dbReference>
<evidence type="ECO:0000256" key="1">
    <source>
        <dbReference type="ARBA" id="ARBA00001966"/>
    </source>
</evidence>
<dbReference type="AlphaFoldDB" id="A0A6N7IM74"/>
<evidence type="ECO:0000256" key="7">
    <source>
        <dbReference type="ARBA" id="ARBA00023014"/>
    </source>
</evidence>
<dbReference type="GO" id="GO:0051539">
    <property type="term" value="F:4 iron, 4 sulfur cluster binding"/>
    <property type="evidence" value="ECO:0007669"/>
    <property type="project" value="UniProtKB-KW"/>
</dbReference>
<dbReference type="PANTHER" id="PTHR43409">
    <property type="entry name" value="ANAEROBIC MAGNESIUM-PROTOPORPHYRIN IX MONOMETHYL ESTER CYCLASE-RELATED"/>
    <property type="match status" value="1"/>
</dbReference>
<keyword evidence="7" id="KW-0411">Iron-sulfur</keyword>